<dbReference type="Proteomes" id="UP001497680">
    <property type="component" value="Unassembled WGS sequence"/>
</dbReference>
<proteinExistence type="predicted"/>
<comment type="caution">
    <text evidence="1">The sequence shown here is derived from an EMBL/GenBank/DDBJ whole genome shotgun (WGS) entry which is preliminary data.</text>
</comment>
<keyword evidence="2" id="KW-1185">Reference proteome</keyword>
<gene>
    <name evidence="1" type="ORF">F4821DRAFT_258469</name>
</gene>
<reference evidence="1 2" key="1">
    <citation type="journal article" date="2022" name="New Phytol.">
        <title>Ecological generalism drives hyperdiversity of secondary metabolite gene clusters in xylarialean endophytes.</title>
        <authorList>
            <person name="Franco M.E.E."/>
            <person name="Wisecaver J.H."/>
            <person name="Arnold A.E."/>
            <person name="Ju Y.M."/>
            <person name="Slot J.C."/>
            <person name="Ahrendt S."/>
            <person name="Moore L.P."/>
            <person name="Eastman K.E."/>
            <person name="Scott K."/>
            <person name="Konkel Z."/>
            <person name="Mondo S.J."/>
            <person name="Kuo A."/>
            <person name="Hayes R.D."/>
            <person name="Haridas S."/>
            <person name="Andreopoulos B."/>
            <person name="Riley R."/>
            <person name="LaButti K."/>
            <person name="Pangilinan J."/>
            <person name="Lipzen A."/>
            <person name="Amirebrahimi M."/>
            <person name="Yan J."/>
            <person name="Adam C."/>
            <person name="Keymanesh K."/>
            <person name="Ng V."/>
            <person name="Louie K."/>
            <person name="Northen T."/>
            <person name="Drula E."/>
            <person name="Henrissat B."/>
            <person name="Hsieh H.M."/>
            <person name="Youens-Clark K."/>
            <person name="Lutzoni F."/>
            <person name="Miadlikowska J."/>
            <person name="Eastwood D.C."/>
            <person name="Hamelin R.C."/>
            <person name="Grigoriev I.V."/>
            <person name="U'Ren J.M."/>
        </authorList>
    </citation>
    <scope>NUCLEOTIDE SEQUENCE [LARGE SCALE GENOMIC DNA]</scope>
    <source>
        <strain evidence="1 2">ER1909</strain>
    </source>
</reference>
<accession>A0ACC0D666</accession>
<organism evidence="1 2">
    <name type="scientific">Hypoxylon rubiginosum</name>
    <dbReference type="NCBI Taxonomy" id="110542"/>
    <lineage>
        <taxon>Eukaryota</taxon>
        <taxon>Fungi</taxon>
        <taxon>Dikarya</taxon>
        <taxon>Ascomycota</taxon>
        <taxon>Pezizomycotina</taxon>
        <taxon>Sordariomycetes</taxon>
        <taxon>Xylariomycetidae</taxon>
        <taxon>Xylariales</taxon>
        <taxon>Hypoxylaceae</taxon>
        <taxon>Hypoxylon</taxon>
    </lineage>
</organism>
<evidence type="ECO:0000313" key="1">
    <source>
        <dbReference type="EMBL" id="KAI6088011.1"/>
    </source>
</evidence>
<protein>
    <submittedName>
        <fullName evidence="1">Uncharacterized protein</fullName>
    </submittedName>
</protein>
<evidence type="ECO:0000313" key="2">
    <source>
        <dbReference type="Proteomes" id="UP001497680"/>
    </source>
</evidence>
<dbReference type="EMBL" id="MU394304">
    <property type="protein sequence ID" value="KAI6088011.1"/>
    <property type="molecule type" value="Genomic_DNA"/>
</dbReference>
<name>A0ACC0D666_9PEZI</name>
<sequence>MCTHSKIIYGCNHSHTSAYPVKPCRRQHEFEKGQRTLPCDEVWTHGRNNWRVARQCDYCEEKKTRLDRRFDYAKIRLAELRAQLERAYTGCTKHMEDAGLGEKRPSSTAGSESSTTTTSTTGTGTRRSPARDQRRKPVASSIGTIEEETAADPVQEFLKKKMQESDAHLMMLSSN</sequence>